<dbReference type="AlphaFoldDB" id="A0A3P8VBF5"/>
<dbReference type="Gene3D" id="3.30.420.10">
    <property type="entry name" value="Ribonuclease H-like superfamily/Ribonuclease H"/>
    <property type="match status" value="1"/>
</dbReference>
<feature type="region of interest" description="Disordered" evidence="1">
    <location>
        <begin position="67"/>
        <end position="87"/>
    </location>
</feature>
<sequence length="87" mass="9607">MAQNGAPTHTSNVTQNMWPPSSLDINPMDFLIWSILEREVSRVSHSSVTALKKALMKSWSKPDAEMALMPGSARSSPGYDKGKGWPY</sequence>
<dbReference type="InterPro" id="IPR036397">
    <property type="entry name" value="RNaseH_sf"/>
</dbReference>
<dbReference type="GO" id="GO:0003676">
    <property type="term" value="F:nucleic acid binding"/>
    <property type="evidence" value="ECO:0007669"/>
    <property type="project" value="InterPro"/>
</dbReference>
<reference evidence="2" key="3">
    <citation type="submission" date="2025-09" db="UniProtKB">
        <authorList>
            <consortium name="Ensembl"/>
        </authorList>
    </citation>
    <scope>IDENTIFICATION</scope>
</reference>
<name>A0A3P8VBF5_CYNSE</name>
<evidence type="ECO:0000256" key="1">
    <source>
        <dbReference type="SAM" id="MobiDB-lite"/>
    </source>
</evidence>
<dbReference type="Ensembl" id="ENSCSET00000011659.1">
    <property type="protein sequence ID" value="ENSCSEP00000011519.1"/>
    <property type="gene ID" value="ENSCSEG00000007411.1"/>
</dbReference>
<feature type="region of interest" description="Disordered" evidence="1">
    <location>
        <begin position="1"/>
        <end position="20"/>
    </location>
</feature>
<keyword evidence="3" id="KW-1185">Reference proteome</keyword>
<organism evidence="2 3">
    <name type="scientific">Cynoglossus semilaevis</name>
    <name type="common">Tongue sole</name>
    <dbReference type="NCBI Taxonomy" id="244447"/>
    <lineage>
        <taxon>Eukaryota</taxon>
        <taxon>Metazoa</taxon>
        <taxon>Chordata</taxon>
        <taxon>Craniata</taxon>
        <taxon>Vertebrata</taxon>
        <taxon>Euteleostomi</taxon>
        <taxon>Actinopterygii</taxon>
        <taxon>Neopterygii</taxon>
        <taxon>Teleostei</taxon>
        <taxon>Neoteleostei</taxon>
        <taxon>Acanthomorphata</taxon>
        <taxon>Carangaria</taxon>
        <taxon>Pleuronectiformes</taxon>
        <taxon>Pleuronectoidei</taxon>
        <taxon>Cynoglossidae</taxon>
        <taxon>Cynoglossinae</taxon>
        <taxon>Cynoglossus</taxon>
    </lineage>
</organism>
<evidence type="ECO:0000313" key="2">
    <source>
        <dbReference type="Ensembl" id="ENSCSEP00000011519.1"/>
    </source>
</evidence>
<dbReference type="Proteomes" id="UP000265120">
    <property type="component" value="Chromosome W"/>
</dbReference>
<reference evidence="2" key="2">
    <citation type="submission" date="2025-08" db="UniProtKB">
        <authorList>
            <consortium name="Ensembl"/>
        </authorList>
    </citation>
    <scope>IDENTIFICATION</scope>
</reference>
<reference evidence="2 3" key="1">
    <citation type="journal article" date="2014" name="Nat. Genet.">
        <title>Whole-genome sequence of a flatfish provides insights into ZW sex chromosome evolution and adaptation to a benthic lifestyle.</title>
        <authorList>
            <person name="Chen S."/>
            <person name="Zhang G."/>
            <person name="Shao C."/>
            <person name="Huang Q."/>
            <person name="Liu G."/>
            <person name="Zhang P."/>
            <person name="Song W."/>
            <person name="An N."/>
            <person name="Chalopin D."/>
            <person name="Volff J.N."/>
            <person name="Hong Y."/>
            <person name="Li Q."/>
            <person name="Sha Z."/>
            <person name="Zhou H."/>
            <person name="Xie M."/>
            <person name="Yu Q."/>
            <person name="Liu Y."/>
            <person name="Xiang H."/>
            <person name="Wang N."/>
            <person name="Wu K."/>
            <person name="Yang C."/>
            <person name="Zhou Q."/>
            <person name="Liao X."/>
            <person name="Yang L."/>
            <person name="Hu Q."/>
            <person name="Zhang J."/>
            <person name="Meng L."/>
            <person name="Jin L."/>
            <person name="Tian Y."/>
            <person name="Lian J."/>
            <person name="Yang J."/>
            <person name="Miao G."/>
            <person name="Liu S."/>
            <person name="Liang Z."/>
            <person name="Yan F."/>
            <person name="Li Y."/>
            <person name="Sun B."/>
            <person name="Zhang H."/>
            <person name="Zhang J."/>
            <person name="Zhu Y."/>
            <person name="Du M."/>
            <person name="Zhao Y."/>
            <person name="Schartl M."/>
            <person name="Tang Q."/>
            <person name="Wang J."/>
        </authorList>
    </citation>
    <scope>NUCLEOTIDE SEQUENCE</scope>
</reference>
<evidence type="ECO:0000313" key="3">
    <source>
        <dbReference type="Proteomes" id="UP000265120"/>
    </source>
</evidence>
<protein>
    <submittedName>
        <fullName evidence="2">Uncharacterized protein</fullName>
    </submittedName>
</protein>
<proteinExistence type="predicted"/>
<feature type="compositionally biased region" description="Polar residues" evidence="1">
    <location>
        <begin position="1"/>
        <end position="19"/>
    </location>
</feature>
<dbReference type="InParanoid" id="A0A3P8VBF5"/>
<accession>A0A3P8VBF5</accession>